<comment type="caution">
    <text evidence="3">The sequence shown here is derived from an EMBL/GenBank/DDBJ whole genome shotgun (WGS) entry which is preliminary data.</text>
</comment>
<name>A0A1R1XXV7_9FUNG</name>
<dbReference type="InterPro" id="IPR045192">
    <property type="entry name" value="AP180-like"/>
</dbReference>
<dbReference type="InterPro" id="IPR011417">
    <property type="entry name" value="ANTH_dom"/>
</dbReference>
<dbReference type="GO" id="GO:0006900">
    <property type="term" value="P:vesicle budding from membrane"/>
    <property type="evidence" value="ECO:0007669"/>
    <property type="project" value="TreeGrafter"/>
</dbReference>
<feature type="region of interest" description="Disordered" evidence="1">
    <location>
        <begin position="275"/>
        <end position="315"/>
    </location>
</feature>
<evidence type="ECO:0000313" key="4">
    <source>
        <dbReference type="Proteomes" id="UP000187429"/>
    </source>
</evidence>
<dbReference type="PANTHER" id="PTHR22951:SF5">
    <property type="entry name" value="PHOSPHATIDYLINOSITOL-BINDING CLATHRIN ASSEMBLY PROTEIN LAP"/>
    <property type="match status" value="1"/>
</dbReference>
<feature type="domain" description="ENTH" evidence="2">
    <location>
        <begin position="1"/>
        <end position="90"/>
    </location>
</feature>
<dbReference type="GO" id="GO:0072583">
    <property type="term" value="P:clathrin-dependent endocytosis"/>
    <property type="evidence" value="ECO:0007669"/>
    <property type="project" value="InterPro"/>
</dbReference>
<dbReference type="Pfam" id="PF07651">
    <property type="entry name" value="ANTH"/>
    <property type="match status" value="1"/>
</dbReference>
<dbReference type="OrthoDB" id="44015at2759"/>
<feature type="region of interest" description="Disordered" evidence="1">
    <location>
        <begin position="553"/>
        <end position="573"/>
    </location>
</feature>
<evidence type="ECO:0000256" key="1">
    <source>
        <dbReference type="SAM" id="MobiDB-lite"/>
    </source>
</evidence>
<evidence type="ECO:0000259" key="2">
    <source>
        <dbReference type="PROSITE" id="PS50942"/>
    </source>
</evidence>
<dbReference type="Gene3D" id="1.25.40.90">
    <property type="match status" value="1"/>
</dbReference>
<gene>
    <name evidence="3" type="ORF">AYI69_g6596</name>
</gene>
<dbReference type="Proteomes" id="UP000187429">
    <property type="component" value="Unassembled WGS sequence"/>
</dbReference>
<feature type="compositionally biased region" description="Polar residues" evidence="1">
    <location>
        <begin position="295"/>
        <end position="312"/>
    </location>
</feature>
<protein>
    <submittedName>
        <fullName evidence="3">ENTH domain-containing protein</fullName>
    </submittedName>
</protein>
<dbReference type="GO" id="GO:0005545">
    <property type="term" value="F:1-phosphatidylinositol binding"/>
    <property type="evidence" value="ECO:0007669"/>
    <property type="project" value="InterPro"/>
</dbReference>
<dbReference type="InterPro" id="IPR013809">
    <property type="entry name" value="ENTH"/>
</dbReference>
<feature type="compositionally biased region" description="Low complexity" evidence="1">
    <location>
        <begin position="634"/>
        <end position="653"/>
    </location>
</feature>
<dbReference type="GO" id="GO:0048268">
    <property type="term" value="P:clathrin coat assembly"/>
    <property type="evidence" value="ECO:0007669"/>
    <property type="project" value="InterPro"/>
</dbReference>
<accession>A0A1R1XXV7</accession>
<organism evidence="3 4">
    <name type="scientific">Smittium culicis</name>
    <dbReference type="NCBI Taxonomy" id="133412"/>
    <lineage>
        <taxon>Eukaryota</taxon>
        <taxon>Fungi</taxon>
        <taxon>Fungi incertae sedis</taxon>
        <taxon>Zoopagomycota</taxon>
        <taxon>Kickxellomycotina</taxon>
        <taxon>Harpellomycetes</taxon>
        <taxon>Harpellales</taxon>
        <taxon>Legeriomycetaceae</taxon>
        <taxon>Smittium</taxon>
    </lineage>
</organism>
<dbReference type="PROSITE" id="PS50942">
    <property type="entry name" value="ENTH"/>
    <property type="match status" value="1"/>
</dbReference>
<dbReference type="Gene3D" id="1.20.58.150">
    <property type="entry name" value="ANTH domain"/>
    <property type="match status" value="1"/>
</dbReference>
<dbReference type="GO" id="GO:0000149">
    <property type="term" value="F:SNARE binding"/>
    <property type="evidence" value="ECO:0007669"/>
    <property type="project" value="TreeGrafter"/>
</dbReference>
<feature type="compositionally biased region" description="Polar residues" evidence="1">
    <location>
        <begin position="275"/>
        <end position="287"/>
    </location>
</feature>
<dbReference type="GO" id="GO:0032050">
    <property type="term" value="F:clathrin heavy chain binding"/>
    <property type="evidence" value="ECO:0007669"/>
    <property type="project" value="TreeGrafter"/>
</dbReference>
<keyword evidence="4" id="KW-1185">Reference proteome</keyword>
<dbReference type="AlphaFoldDB" id="A0A1R1XXV7"/>
<dbReference type="SUPFAM" id="SSF89009">
    <property type="entry name" value="GAT-like domain"/>
    <property type="match status" value="1"/>
</dbReference>
<dbReference type="GO" id="GO:0030136">
    <property type="term" value="C:clathrin-coated vesicle"/>
    <property type="evidence" value="ECO:0007669"/>
    <property type="project" value="InterPro"/>
</dbReference>
<sequence length="741" mass="83068">MKSLILVHILMHEGNGEAIYDYVSSMPAVLDLSKFRDRNDVFAIYHFCAYPPPTFPFDYFLGPEQSKNIKMYANYLRDKSYAFKTVNIDFVLQKRNKSSQIYSKTISNPKALLSELTTVQKQLHSLLKCQFEPETLNNECTFSMFRYCLRDMLKLFQTMNEGAIKTLSIFFDLPEVDMARALDLYKRFVKLIERTNDYLDKSRRFEPLLGFTIPELLHAPITLASTLEDHLKLGEKDKLQAAKDIKDYKRQTINPSTIYAKTSISDTLKSNVQNKPSTLNVKNSSTDITKKPPLASNNTFPTNNTQQKSTVVTKKPSNDNLIDFFSNIDESINQSSPTNNNQAFFANNNTYLNNPDQMNHTVNLLQNRNSKFFPPDNVQDPNFISQHVSNNSLYTNSNLINSQLSGPVNSNNPYSNSLNFNSTQQPNQNLFATQNQNLFLTQQPQQQALQNTQNIYQTQLFDNNPLNNTPSNNSNSNNYNNNNINNISNINNNNLFLNSSNVNFDPLQNNILANSSALGLSNPVVNNPFMQQQQIQQNNINTPFHQQVNPTLNSQTSSIFSSGANNNLSQQSSQHQLLDLGNAMNSMQISNNNNIGPIVSNPFSNANTISNSNIRGSLFNTNQQTPLFNSTQTNNVPVPSSNPFSSNLSNASSSNQLSGMNFANNSIFNSQTNNSPAMTYNQHNTPSNAVDNNNLSLTQNMNNLSLNNNTTFNTNNNNNNSAGVGSGAGANANFANFQLFF</sequence>
<reference evidence="4" key="1">
    <citation type="submission" date="2017-01" db="EMBL/GenBank/DDBJ databases">
        <authorList>
            <person name="Wang Y."/>
            <person name="White M."/>
            <person name="Kvist S."/>
            <person name="Moncalvo J.-M."/>
        </authorList>
    </citation>
    <scope>NUCLEOTIDE SEQUENCE [LARGE SCALE GENOMIC DNA]</scope>
    <source>
        <strain evidence="4">ID-206-W2</strain>
    </source>
</reference>
<feature type="region of interest" description="Disordered" evidence="1">
    <location>
        <begin position="629"/>
        <end position="653"/>
    </location>
</feature>
<dbReference type="EMBL" id="LSSM01002983">
    <property type="protein sequence ID" value="OMJ19513.1"/>
    <property type="molecule type" value="Genomic_DNA"/>
</dbReference>
<feature type="compositionally biased region" description="Polar residues" evidence="1">
    <location>
        <begin position="553"/>
        <end position="564"/>
    </location>
</feature>
<dbReference type="InterPro" id="IPR008942">
    <property type="entry name" value="ENTH_VHS"/>
</dbReference>
<dbReference type="GO" id="GO:0005546">
    <property type="term" value="F:phosphatidylinositol-4,5-bisphosphate binding"/>
    <property type="evidence" value="ECO:0007669"/>
    <property type="project" value="TreeGrafter"/>
</dbReference>
<proteinExistence type="predicted"/>
<dbReference type="PANTHER" id="PTHR22951">
    <property type="entry name" value="CLATHRIN ASSEMBLY PROTEIN"/>
    <property type="match status" value="1"/>
</dbReference>
<dbReference type="SUPFAM" id="SSF48464">
    <property type="entry name" value="ENTH/VHS domain"/>
    <property type="match status" value="1"/>
</dbReference>
<evidence type="ECO:0000313" key="3">
    <source>
        <dbReference type="EMBL" id="OMJ19513.1"/>
    </source>
</evidence>
<dbReference type="GO" id="GO:0005905">
    <property type="term" value="C:clathrin-coated pit"/>
    <property type="evidence" value="ECO:0007669"/>
    <property type="project" value="TreeGrafter"/>
</dbReference>
<dbReference type="InterPro" id="IPR014712">
    <property type="entry name" value="ANTH_dom_sf"/>
</dbReference>